<proteinExistence type="inferred from homology"/>
<dbReference type="SMART" id="SM00327">
    <property type="entry name" value="VWA"/>
    <property type="match status" value="1"/>
</dbReference>
<dbReference type="GO" id="GO:0005544">
    <property type="term" value="F:calcium-dependent phospholipid binding"/>
    <property type="evidence" value="ECO:0007669"/>
    <property type="project" value="InterPro"/>
</dbReference>
<dbReference type="GO" id="GO:0005886">
    <property type="term" value="C:plasma membrane"/>
    <property type="evidence" value="ECO:0007669"/>
    <property type="project" value="TreeGrafter"/>
</dbReference>
<dbReference type="InterPro" id="IPR045052">
    <property type="entry name" value="Copine"/>
</dbReference>
<dbReference type="Pfam" id="PF00168">
    <property type="entry name" value="C2"/>
    <property type="match status" value="2"/>
</dbReference>
<dbReference type="Pfam" id="PF07002">
    <property type="entry name" value="Copine"/>
    <property type="match status" value="1"/>
</dbReference>
<name>A0A6P7HL94_9TELE</name>
<dbReference type="OrthoDB" id="5855668at2759"/>
<dbReference type="InterPro" id="IPR010734">
    <property type="entry name" value="Copine_C"/>
</dbReference>
<dbReference type="PROSITE" id="PS50004">
    <property type="entry name" value="C2"/>
    <property type="match status" value="2"/>
</dbReference>
<dbReference type="CDD" id="cd04048">
    <property type="entry name" value="C2A_Copine"/>
    <property type="match status" value="1"/>
</dbReference>
<protein>
    <recommendedName>
        <fullName evidence="7">Copine-8</fullName>
    </recommendedName>
    <alternativeName>
        <fullName evidence="8">Copine VIII</fullName>
    </alternativeName>
</protein>
<evidence type="ECO:0000259" key="10">
    <source>
        <dbReference type="PROSITE" id="PS50004"/>
    </source>
</evidence>
<evidence type="ECO:0000256" key="1">
    <source>
        <dbReference type="ARBA" id="ARBA00009048"/>
    </source>
</evidence>
<evidence type="ECO:0000256" key="8">
    <source>
        <dbReference type="ARBA" id="ARBA00075514"/>
    </source>
</evidence>
<evidence type="ECO:0000256" key="6">
    <source>
        <dbReference type="ARBA" id="ARBA00057254"/>
    </source>
</evidence>
<keyword evidence="4" id="KW-0677">Repeat</keyword>
<dbReference type="SUPFAM" id="SSF53300">
    <property type="entry name" value="vWA-like"/>
    <property type="match status" value="1"/>
</dbReference>
<dbReference type="CDD" id="cd01459">
    <property type="entry name" value="vWA_copine_like"/>
    <property type="match status" value="1"/>
</dbReference>
<dbReference type="PANTHER" id="PTHR10857:SF133">
    <property type="entry name" value="COPINE-8"/>
    <property type="match status" value="1"/>
</dbReference>
<dbReference type="InParanoid" id="A0A6P7HL94"/>
<evidence type="ECO:0000256" key="3">
    <source>
        <dbReference type="ARBA" id="ARBA00022723"/>
    </source>
</evidence>
<dbReference type="FunFam" id="2.60.40.150:FF:000013">
    <property type="entry name" value="copine-9 isoform X1"/>
    <property type="match status" value="1"/>
</dbReference>
<keyword evidence="3" id="KW-0479">Metal-binding</keyword>
<evidence type="ECO:0000256" key="7">
    <source>
        <dbReference type="ARBA" id="ARBA00074840"/>
    </source>
</evidence>
<evidence type="ECO:0000259" key="11">
    <source>
        <dbReference type="PROSITE" id="PS50234"/>
    </source>
</evidence>
<feature type="domain" description="C2" evidence="10">
    <location>
        <begin position="130"/>
        <end position="268"/>
    </location>
</feature>
<dbReference type="InterPro" id="IPR037768">
    <property type="entry name" value="C2B_Copine"/>
</dbReference>
<keyword evidence="12" id="KW-1185">Reference proteome</keyword>
<dbReference type="RefSeq" id="XP_028256400.1">
    <property type="nucleotide sequence ID" value="XM_028400599.1"/>
</dbReference>
<keyword evidence="5" id="KW-0106">Calcium</keyword>
<comment type="similarity">
    <text evidence="1">Belongs to the copine family.</text>
</comment>
<feature type="domain" description="C2" evidence="10">
    <location>
        <begin position="3"/>
        <end position="129"/>
    </location>
</feature>
<dbReference type="FunFam" id="2.60.40.150:FF:000071">
    <property type="entry name" value="Copine 8"/>
    <property type="match status" value="1"/>
</dbReference>
<dbReference type="InterPro" id="IPR002035">
    <property type="entry name" value="VWF_A"/>
</dbReference>
<reference evidence="13" key="1">
    <citation type="submission" date="2025-08" db="UniProtKB">
        <authorList>
            <consortium name="RefSeq"/>
        </authorList>
    </citation>
    <scope>IDENTIFICATION</scope>
</reference>
<evidence type="ECO:0000256" key="4">
    <source>
        <dbReference type="ARBA" id="ARBA00022737"/>
    </source>
</evidence>
<organism evidence="12 13">
    <name type="scientific">Parambassis ranga</name>
    <name type="common">Indian glassy fish</name>
    <dbReference type="NCBI Taxonomy" id="210632"/>
    <lineage>
        <taxon>Eukaryota</taxon>
        <taxon>Metazoa</taxon>
        <taxon>Chordata</taxon>
        <taxon>Craniata</taxon>
        <taxon>Vertebrata</taxon>
        <taxon>Euteleostomi</taxon>
        <taxon>Actinopterygii</taxon>
        <taxon>Neopterygii</taxon>
        <taxon>Teleostei</taxon>
        <taxon>Neoteleostei</taxon>
        <taxon>Acanthomorphata</taxon>
        <taxon>Ovalentaria</taxon>
        <taxon>Ambassidae</taxon>
        <taxon>Parambassis</taxon>
    </lineage>
</organism>
<dbReference type="CDD" id="cd04047">
    <property type="entry name" value="C2B_Copine"/>
    <property type="match status" value="1"/>
</dbReference>
<dbReference type="SUPFAM" id="SSF49562">
    <property type="entry name" value="C2 domain (Calcium/lipid-binding domain, CaLB)"/>
    <property type="match status" value="2"/>
</dbReference>
<feature type="region of interest" description="Disordered" evidence="9">
    <location>
        <begin position="548"/>
        <end position="567"/>
    </location>
</feature>
<dbReference type="InterPro" id="IPR035892">
    <property type="entry name" value="C2_domain_sf"/>
</dbReference>
<evidence type="ECO:0000256" key="5">
    <source>
        <dbReference type="ARBA" id="ARBA00022837"/>
    </source>
</evidence>
<comment type="function">
    <text evidence="6">Probable calcium-dependent phospholipid-binding protein that may play a role in calcium-mediated intracellular processes.</text>
</comment>
<dbReference type="SMART" id="SM00239">
    <property type="entry name" value="C2"/>
    <property type="match status" value="2"/>
</dbReference>
<dbReference type="GeneID" id="114432536"/>
<dbReference type="GO" id="GO:0071277">
    <property type="term" value="P:cellular response to calcium ion"/>
    <property type="evidence" value="ECO:0007669"/>
    <property type="project" value="TreeGrafter"/>
</dbReference>
<dbReference type="PROSITE" id="PS50234">
    <property type="entry name" value="VWFA"/>
    <property type="match status" value="1"/>
</dbReference>
<dbReference type="Gene3D" id="2.60.40.150">
    <property type="entry name" value="C2 domain"/>
    <property type="match status" value="2"/>
</dbReference>
<dbReference type="GO" id="GO:0046872">
    <property type="term" value="F:metal ion binding"/>
    <property type="evidence" value="ECO:0007669"/>
    <property type="project" value="UniProtKB-KW"/>
</dbReference>
<sequence>MDRMNNSFLNMASIGDFDPLNASIPATKVEITVSCRNLLDRDTFSKSDPICVLYTQGMGNKEWREFGRTEVIDNTLNPDFVRKFILDYFFEERQNLRFDLYDVDSKSANLSKHDFLGQAYCTLGEVVGSLGSRLEKSLGGIPGKKCGTIIVKAEELNNCRESVMMQFCGNKLDKKDFFGKSDPFLVFYRSNEDGTFTICHKTEVVKNTLNPVWQAFKIPVRALCNGDFDRTIKIEVYDWDRDGSHDFIGEFSTSYRELSRGQSQFNVYEVVNPKKKGKKKKYLNSGTVTLLSFLVDIEVTFLDYIKGGTQINFTVAIDFTASNGNPAQPTSLHYMSPYQLNTYSMALKAVGEIIQDYDSDKMFPALGFGAKLPPDGRVSHEFALNGNPQNPYCAGIEGVMEAYYQSLKSVQLYGPTNFSPVVNHVARYAASVKDGSQYFVLLIITDGVISDMAQTKESIVNASCLPMSIIIVGVGPAEFDAMVELDGDEIRISSRGRFAERDIVQFVPFRDYIDRTGNHILSMARLAKDVLAEIPDQFLSYMRTRGIKPSPAPPPYTPPGQSLQTQI</sequence>
<feature type="domain" description="VWFA" evidence="11">
    <location>
        <begin position="312"/>
        <end position="516"/>
    </location>
</feature>
<dbReference type="InterPro" id="IPR000008">
    <property type="entry name" value="C2_dom"/>
</dbReference>
<evidence type="ECO:0000256" key="2">
    <source>
        <dbReference type="ARBA" id="ARBA00022553"/>
    </source>
</evidence>
<dbReference type="FunCoup" id="A0A6P7HL94">
    <property type="interactions" value="10"/>
</dbReference>
<evidence type="ECO:0000313" key="12">
    <source>
        <dbReference type="Proteomes" id="UP000515145"/>
    </source>
</evidence>
<keyword evidence="2" id="KW-0597">Phosphoprotein</keyword>
<dbReference type="PANTHER" id="PTHR10857">
    <property type="entry name" value="COPINE"/>
    <property type="match status" value="1"/>
</dbReference>
<evidence type="ECO:0000313" key="13">
    <source>
        <dbReference type="RefSeq" id="XP_028256400.1"/>
    </source>
</evidence>
<evidence type="ECO:0000256" key="9">
    <source>
        <dbReference type="SAM" id="MobiDB-lite"/>
    </source>
</evidence>
<gene>
    <name evidence="13" type="primary">LOC114432536</name>
</gene>
<dbReference type="Proteomes" id="UP000515145">
    <property type="component" value="Chromosome 2"/>
</dbReference>
<dbReference type="AlphaFoldDB" id="A0A6P7HL94"/>
<dbReference type="InterPro" id="IPR036465">
    <property type="entry name" value="vWFA_dom_sf"/>
</dbReference>
<accession>A0A6P7HL94</accession>